<dbReference type="InterPro" id="IPR000120">
    <property type="entry name" value="Amidase"/>
</dbReference>
<dbReference type="KEGG" id="req:REQ_00740"/>
<proteinExistence type="predicted"/>
<dbReference type="PANTHER" id="PTHR11895:SF151">
    <property type="entry name" value="GLUTAMYL-TRNA(GLN) AMIDOTRANSFERASE SUBUNIT A"/>
    <property type="match status" value="1"/>
</dbReference>
<dbReference type="InterPro" id="IPR023631">
    <property type="entry name" value="Amidase_dom"/>
</dbReference>
<dbReference type="EMBL" id="FN563149">
    <property type="protein sequence ID" value="CBH46228.1"/>
    <property type="molecule type" value="Genomic_DNA"/>
</dbReference>
<dbReference type="Pfam" id="PF01425">
    <property type="entry name" value="Amidase"/>
    <property type="match status" value="1"/>
</dbReference>
<protein>
    <submittedName>
        <fullName evidence="3">Amidase</fullName>
    </submittedName>
</protein>
<name>A0A3S5Y118_RHOH1</name>
<evidence type="ECO:0000313" key="4">
    <source>
        <dbReference type="Proteomes" id="UP000006892"/>
    </source>
</evidence>
<reference evidence="3" key="1">
    <citation type="journal article" date="2010" name="PLoS Genet.">
        <title>The genome of a pathogenic rhodococcus: cooptive virulence underpinned by key gene acquisitions.</title>
        <authorList>
            <person name="Letek M."/>
            <person name="Gonzalez P."/>
            <person name="Macarthur I."/>
            <person name="Rodriguez H."/>
            <person name="Freeman T.C."/>
            <person name="Valero-Rello A."/>
            <person name="Blanco M."/>
            <person name="Buckley T."/>
            <person name="Cherevach I."/>
            <person name="Fahey R."/>
            <person name="Hapeshi A."/>
            <person name="Holdstock J."/>
            <person name="Leadon D."/>
            <person name="Navas J."/>
            <person name="Ocampo A."/>
            <person name="Quail M.A."/>
            <person name="Sanders M."/>
            <person name="Scortti M.M."/>
            <person name="Prescott J.F."/>
            <person name="Fogarty U."/>
            <person name="Meijer W.G."/>
            <person name="Parkhill J."/>
            <person name="Bentley S.D."/>
            <person name="Vazquez-Boland J.A."/>
        </authorList>
    </citation>
    <scope>NUCLEOTIDE SEQUENCE [LARGE SCALE GENOMIC DNA]</scope>
    <source>
        <strain evidence="3 4">103S</strain>
    </source>
</reference>
<gene>
    <name evidence="3" type="ordered locus">REQ_00740</name>
</gene>
<dbReference type="SUPFAM" id="SSF75304">
    <property type="entry name" value="Amidase signature (AS) enzymes"/>
    <property type="match status" value="1"/>
</dbReference>
<feature type="region of interest" description="Disordered" evidence="1">
    <location>
        <begin position="137"/>
        <end position="158"/>
    </location>
</feature>
<evidence type="ECO:0000259" key="2">
    <source>
        <dbReference type="Pfam" id="PF01425"/>
    </source>
</evidence>
<dbReference type="InterPro" id="IPR036928">
    <property type="entry name" value="AS_sf"/>
</dbReference>
<sequence>MGPRTAEGGVTALSGITSPIAGILTDENRSEPAVEYCLARIAQRDETIKPWAHLDPDLALEQARARDAEPRRSSLHGIPFGLKDIIETGDQPTGYGSELWTGHRPERDAEVVRRLRRDGAVILGKTTTTEFATYRPTETRNPHHLGHTPGGSSSGSAAAVADGQVPLALGTQTAGSVLRPGSFCGVFTLKPTYGRWPFDGVLPVALTFDTVGAFARHPAWLGAVDESLATDGSHTPPVTVLTPLRELRVGVLRPPWADRATPSAAALLEEFVSGLGDVVARVVDVEVPSDLAALDDAHTLLMAAEASAALAGRIRRPHAARISDQLHQFLQGGLHAPASEIQHARTILRRTRTFVERAFDEVDLLVTLAAPGEAPTIDAGTGDPVFNKLASVSGCPAVGLPAGRGLYGLPLGIQLVAPAHADQALVRVATYLTDRVGLAWRPGVSEEETNGD</sequence>
<dbReference type="PANTHER" id="PTHR11895">
    <property type="entry name" value="TRANSAMIDASE"/>
    <property type="match status" value="1"/>
</dbReference>
<dbReference type="Proteomes" id="UP001154400">
    <property type="component" value="Chromosome"/>
</dbReference>
<accession>A0A3S5Y118</accession>
<dbReference type="GO" id="GO:0003824">
    <property type="term" value="F:catalytic activity"/>
    <property type="evidence" value="ECO:0007669"/>
    <property type="project" value="InterPro"/>
</dbReference>
<evidence type="ECO:0000313" key="3">
    <source>
        <dbReference type="EMBL" id="CBH46228.1"/>
    </source>
</evidence>
<feature type="domain" description="Amidase" evidence="2">
    <location>
        <begin position="33"/>
        <end position="425"/>
    </location>
</feature>
<evidence type="ECO:0000256" key="1">
    <source>
        <dbReference type="SAM" id="MobiDB-lite"/>
    </source>
</evidence>
<organism evidence="3">
    <name type="scientific">Rhodococcus hoagii (strain 103S)</name>
    <name type="common">Rhodococcus equi</name>
    <dbReference type="NCBI Taxonomy" id="685727"/>
    <lineage>
        <taxon>Bacteria</taxon>
        <taxon>Bacillati</taxon>
        <taxon>Actinomycetota</taxon>
        <taxon>Actinomycetes</taxon>
        <taxon>Mycobacteriales</taxon>
        <taxon>Nocardiaceae</taxon>
        <taxon>Prescottella</taxon>
    </lineage>
</organism>
<dbReference type="Gene3D" id="3.90.1300.10">
    <property type="entry name" value="Amidase signature (AS) domain"/>
    <property type="match status" value="1"/>
</dbReference>
<dbReference type="AlphaFoldDB" id="A0A3S5Y118"/>